<evidence type="ECO:0000256" key="1">
    <source>
        <dbReference type="SAM" id="Phobius"/>
    </source>
</evidence>
<reference evidence="2" key="1">
    <citation type="submission" date="2022-10" db="EMBL/GenBank/DDBJ databases">
        <authorList>
            <person name="Yu W.X."/>
        </authorList>
    </citation>
    <scope>NUCLEOTIDE SEQUENCE</scope>
    <source>
        <strain evidence="2">AAT</strain>
    </source>
</reference>
<feature type="transmembrane region" description="Helical" evidence="1">
    <location>
        <begin position="51"/>
        <end position="70"/>
    </location>
</feature>
<dbReference type="AlphaFoldDB" id="A0AAE3SEG2"/>
<dbReference type="Pfam" id="PF10323">
    <property type="entry name" value="7TM_GPCR_Srv"/>
    <property type="match status" value="1"/>
</dbReference>
<feature type="transmembrane region" description="Helical" evidence="1">
    <location>
        <begin position="25"/>
        <end position="45"/>
    </location>
</feature>
<name>A0AAE3SEG2_9BACT</name>
<dbReference type="RefSeq" id="WP_301189559.1">
    <property type="nucleotide sequence ID" value="NZ_JAPDPJ010000009.1"/>
</dbReference>
<evidence type="ECO:0000313" key="3">
    <source>
        <dbReference type="Proteomes" id="UP001209229"/>
    </source>
</evidence>
<dbReference type="InterPro" id="IPR019426">
    <property type="entry name" value="7TM_GPCR_serpentine_rcpt_Srv"/>
</dbReference>
<keyword evidence="1" id="KW-0472">Membrane</keyword>
<evidence type="ECO:0000313" key="2">
    <source>
        <dbReference type="EMBL" id="MCW3785987.1"/>
    </source>
</evidence>
<feature type="transmembrane region" description="Helical" evidence="1">
    <location>
        <begin position="176"/>
        <end position="195"/>
    </location>
</feature>
<comment type="caution">
    <text evidence="2">The sequence shown here is derived from an EMBL/GenBank/DDBJ whole genome shotgun (WGS) entry which is preliminary data.</text>
</comment>
<proteinExistence type="predicted"/>
<protein>
    <recommendedName>
        <fullName evidence="4">DUF998 domain-containing protein</fullName>
    </recommendedName>
</protein>
<accession>A0AAE3SEG2</accession>
<sequence length="235" mass="27246">MNKKEDNFIEESLISDTHLTLRRNLGIIGIALAPLLICLNHFQILPSISHYYYSESNVLFIGLLFAYGLYLFSYRGYKKDKTKLDFINDNWVTNFAGILIIIVAFIPTKADLQLINTYHLFNPPRGHNNNILNTIHLICATGFFLIMAYLSYFRFTRTDNLHESEKERITKKKRNRMYRICAIMVLISLLFILVFEFMITPPFSQCIVLIGEAVALFFFGLAWLVKSKSLAIIKL</sequence>
<feature type="transmembrane region" description="Helical" evidence="1">
    <location>
        <begin position="91"/>
        <end position="110"/>
    </location>
</feature>
<keyword evidence="1" id="KW-0812">Transmembrane</keyword>
<dbReference type="Proteomes" id="UP001209229">
    <property type="component" value="Unassembled WGS sequence"/>
</dbReference>
<dbReference type="EMBL" id="JAPDPJ010000009">
    <property type="protein sequence ID" value="MCW3785987.1"/>
    <property type="molecule type" value="Genomic_DNA"/>
</dbReference>
<keyword evidence="3" id="KW-1185">Reference proteome</keyword>
<keyword evidence="1" id="KW-1133">Transmembrane helix</keyword>
<feature type="transmembrane region" description="Helical" evidence="1">
    <location>
        <begin position="130"/>
        <end position="155"/>
    </location>
</feature>
<gene>
    <name evidence="2" type="ORF">OM075_05880</name>
</gene>
<evidence type="ECO:0008006" key="4">
    <source>
        <dbReference type="Google" id="ProtNLM"/>
    </source>
</evidence>
<feature type="transmembrane region" description="Helical" evidence="1">
    <location>
        <begin position="207"/>
        <end position="225"/>
    </location>
</feature>
<organism evidence="2 3">
    <name type="scientific">Plebeiibacterium sediminum</name>
    <dbReference type="NCBI Taxonomy" id="2992112"/>
    <lineage>
        <taxon>Bacteria</taxon>
        <taxon>Pseudomonadati</taxon>
        <taxon>Bacteroidota</taxon>
        <taxon>Bacteroidia</taxon>
        <taxon>Marinilabiliales</taxon>
        <taxon>Marinilabiliaceae</taxon>
        <taxon>Plebeiibacterium</taxon>
    </lineage>
</organism>